<evidence type="ECO:0000313" key="2">
    <source>
        <dbReference type="EMBL" id="CAD9865714.1"/>
    </source>
</evidence>
<sequence>MGAGGSVMLTDESERKVLLDRINEVLSDYQLEGVDTVDKRDLIEKFRQKGDMIGTGLEDNLMGDMKGSISLMEVSDRVDALLEKLARHEESQKRLAESKGGDGKDDEGEMDDELFRLMWYNLID</sequence>
<proteinExistence type="predicted"/>
<reference evidence="2" key="1">
    <citation type="submission" date="2021-01" db="EMBL/GenBank/DDBJ databases">
        <authorList>
            <person name="Corre E."/>
            <person name="Pelletier E."/>
            <person name="Niang G."/>
            <person name="Scheremetjew M."/>
            <person name="Finn R."/>
            <person name="Kale V."/>
            <person name="Holt S."/>
            <person name="Cochrane G."/>
            <person name="Meng A."/>
            <person name="Brown T."/>
            <person name="Cohen L."/>
        </authorList>
    </citation>
    <scope>NUCLEOTIDE SEQUENCE</scope>
    <source>
        <strain evidence="2">CCMP1661</strain>
    </source>
</reference>
<accession>A0A7S2V0J3</accession>
<evidence type="ECO:0000256" key="1">
    <source>
        <dbReference type="SAM" id="MobiDB-lite"/>
    </source>
</evidence>
<name>A0A7S2V0J3_9STRA</name>
<feature type="region of interest" description="Disordered" evidence="1">
    <location>
        <begin position="89"/>
        <end position="109"/>
    </location>
</feature>
<gene>
    <name evidence="2" type="ORF">FJAP1339_LOCUS7145</name>
</gene>
<feature type="compositionally biased region" description="Basic and acidic residues" evidence="1">
    <location>
        <begin position="89"/>
        <end position="103"/>
    </location>
</feature>
<organism evidence="2">
    <name type="scientific">Fibrocapsa japonica</name>
    <dbReference type="NCBI Taxonomy" id="94617"/>
    <lineage>
        <taxon>Eukaryota</taxon>
        <taxon>Sar</taxon>
        <taxon>Stramenopiles</taxon>
        <taxon>Ochrophyta</taxon>
        <taxon>Raphidophyceae</taxon>
        <taxon>Chattonellales</taxon>
        <taxon>Chattonellaceae</taxon>
        <taxon>Fibrocapsa</taxon>
    </lineage>
</organism>
<dbReference type="AlphaFoldDB" id="A0A7S2V0J3"/>
<dbReference type="EMBL" id="HBHR01014423">
    <property type="protein sequence ID" value="CAD9865714.1"/>
    <property type="molecule type" value="Transcribed_RNA"/>
</dbReference>
<protein>
    <submittedName>
        <fullName evidence="2">Uncharacterized protein</fullName>
    </submittedName>
</protein>